<organism evidence="1 2">
    <name type="scientific">Flavobacterium soyangense</name>
    <dbReference type="NCBI Taxonomy" id="2023265"/>
    <lineage>
        <taxon>Bacteria</taxon>
        <taxon>Pseudomonadati</taxon>
        <taxon>Bacteroidota</taxon>
        <taxon>Flavobacteriia</taxon>
        <taxon>Flavobacteriales</taxon>
        <taxon>Flavobacteriaceae</taxon>
        <taxon>Flavobacterium</taxon>
    </lineage>
</organism>
<sequence length="183" mass="21258">MKRKASTLLLLILTTTFLYNVIGVHLLFSLEKEHSWVVAMQNIPDSEFKVIKLNATLYSFAEDTEMEYVNENMSINNKVYHIFKRKIQDNIISLYYLPIKQQSATDINLKKLVDNDSFENAPLSKKPIEKFFKSVIKNYVQHNSSTFVFDYKSKEYTLKFDFHPQGILNSGYLSLADSPPDLV</sequence>
<keyword evidence="2" id="KW-1185">Reference proteome</keyword>
<protein>
    <submittedName>
        <fullName evidence="1">Uncharacterized protein</fullName>
    </submittedName>
</protein>
<evidence type="ECO:0000313" key="1">
    <source>
        <dbReference type="EMBL" id="MBF2708848.1"/>
    </source>
</evidence>
<dbReference type="AlphaFoldDB" id="A0A930U8F8"/>
<reference evidence="1" key="1">
    <citation type="submission" date="2020-11" db="EMBL/GenBank/DDBJ databases">
        <title>Genome of Flavobacterium soyangense.</title>
        <authorList>
            <person name="Liu Q."/>
            <person name="Xin Y.-H."/>
        </authorList>
    </citation>
    <scope>NUCLEOTIDE SEQUENCE</scope>
    <source>
        <strain evidence="1">CGMCC 1.13493</strain>
    </source>
</reference>
<dbReference type="RefSeq" id="WP_194312102.1">
    <property type="nucleotide sequence ID" value="NZ_JADHEC010000019.1"/>
</dbReference>
<proteinExistence type="predicted"/>
<name>A0A930U8F8_9FLAO</name>
<gene>
    <name evidence="1" type="ORF">IR213_09625</name>
</gene>
<dbReference type="Proteomes" id="UP000646211">
    <property type="component" value="Unassembled WGS sequence"/>
</dbReference>
<evidence type="ECO:0000313" key="2">
    <source>
        <dbReference type="Proteomes" id="UP000646211"/>
    </source>
</evidence>
<accession>A0A930U8F8</accession>
<comment type="caution">
    <text evidence="1">The sequence shown here is derived from an EMBL/GenBank/DDBJ whole genome shotgun (WGS) entry which is preliminary data.</text>
</comment>
<dbReference type="EMBL" id="JADHEC010000019">
    <property type="protein sequence ID" value="MBF2708848.1"/>
    <property type="molecule type" value="Genomic_DNA"/>
</dbReference>